<dbReference type="GO" id="GO:0016020">
    <property type="term" value="C:membrane"/>
    <property type="evidence" value="ECO:0007669"/>
    <property type="project" value="UniProtKB-SubCell"/>
</dbReference>
<evidence type="ECO:0000256" key="6">
    <source>
        <dbReference type="ARBA" id="ARBA00023310"/>
    </source>
</evidence>
<protein>
    <submittedName>
        <fullName evidence="7">Uncharacterized protein</fullName>
    </submittedName>
</protein>
<evidence type="ECO:0000313" key="7">
    <source>
        <dbReference type="EMBL" id="PIR38345.1"/>
    </source>
</evidence>
<keyword evidence="5" id="KW-0472">Membrane</keyword>
<sequence>MANSLKAKDLARLVLHKVQSGEDPKEVLVHMESYLEKVNRSDLYLLVLRYTKILYEQNVSRHSAEITSSHDIKSGTVNEIVEKLTDEKVVHRETVDKEMIGGFEAIYKDRKIGINLAKNIEAFKKHLTK</sequence>
<dbReference type="EMBL" id="PCXL01000011">
    <property type="protein sequence ID" value="PIR38345.1"/>
    <property type="molecule type" value="Genomic_DNA"/>
</dbReference>
<organism evidence="7 8">
    <name type="scientific">Candidatus Zambryskibacteria bacterium CG10_big_fil_rev_8_21_14_0_10_42_12</name>
    <dbReference type="NCBI Taxonomy" id="1975115"/>
    <lineage>
        <taxon>Bacteria</taxon>
        <taxon>Candidatus Zambryskiibacteriota</taxon>
    </lineage>
</organism>
<evidence type="ECO:0000313" key="8">
    <source>
        <dbReference type="Proteomes" id="UP000231333"/>
    </source>
</evidence>
<evidence type="ECO:0000256" key="5">
    <source>
        <dbReference type="ARBA" id="ARBA00023136"/>
    </source>
</evidence>
<keyword evidence="4" id="KW-0406">Ion transport</keyword>
<dbReference type="InterPro" id="IPR000711">
    <property type="entry name" value="ATPase_OSCP/dsu"/>
</dbReference>
<gene>
    <name evidence="7" type="ORF">COV34_01935</name>
</gene>
<accession>A0A2H0QXI5</accession>
<keyword evidence="3" id="KW-0375">Hydrogen ion transport</keyword>
<proteinExistence type="predicted"/>
<evidence type="ECO:0000256" key="2">
    <source>
        <dbReference type="ARBA" id="ARBA00022448"/>
    </source>
</evidence>
<evidence type="ECO:0000256" key="4">
    <source>
        <dbReference type="ARBA" id="ARBA00023065"/>
    </source>
</evidence>
<keyword evidence="2" id="KW-0813">Transport</keyword>
<name>A0A2H0QXI5_9BACT</name>
<keyword evidence="6" id="KW-0066">ATP synthesis</keyword>
<comment type="subcellular location">
    <subcellularLocation>
        <location evidence="1">Membrane</location>
    </subcellularLocation>
</comment>
<reference evidence="7 8" key="1">
    <citation type="submission" date="2017-09" db="EMBL/GenBank/DDBJ databases">
        <title>Depth-based differentiation of microbial function through sediment-hosted aquifers and enrichment of novel symbionts in the deep terrestrial subsurface.</title>
        <authorList>
            <person name="Probst A.J."/>
            <person name="Ladd B."/>
            <person name="Jarett J.K."/>
            <person name="Geller-Mcgrath D.E."/>
            <person name="Sieber C.M."/>
            <person name="Emerson J.B."/>
            <person name="Anantharaman K."/>
            <person name="Thomas B.C."/>
            <person name="Malmstrom R."/>
            <person name="Stieglmeier M."/>
            <person name="Klingl A."/>
            <person name="Woyke T."/>
            <person name="Ryan C.M."/>
            <person name="Banfield J.F."/>
        </authorList>
    </citation>
    <scope>NUCLEOTIDE SEQUENCE [LARGE SCALE GENOMIC DNA]</scope>
    <source>
        <strain evidence="7">CG10_big_fil_rev_8_21_14_0_10_42_12</strain>
    </source>
</reference>
<dbReference type="Pfam" id="PF00213">
    <property type="entry name" value="OSCP"/>
    <property type="match status" value="1"/>
</dbReference>
<evidence type="ECO:0000256" key="1">
    <source>
        <dbReference type="ARBA" id="ARBA00004370"/>
    </source>
</evidence>
<evidence type="ECO:0000256" key="3">
    <source>
        <dbReference type="ARBA" id="ARBA00022781"/>
    </source>
</evidence>
<dbReference type="GO" id="GO:0046933">
    <property type="term" value="F:proton-transporting ATP synthase activity, rotational mechanism"/>
    <property type="evidence" value="ECO:0007669"/>
    <property type="project" value="InterPro"/>
</dbReference>
<dbReference type="AlphaFoldDB" id="A0A2H0QXI5"/>
<comment type="caution">
    <text evidence="7">The sequence shown here is derived from an EMBL/GenBank/DDBJ whole genome shotgun (WGS) entry which is preliminary data.</text>
</comment>
<dbReference type="Proteomes" id="UP000231333">
    <property type="component" value="Unassembled WGS sequence"/>
</dbReference>